<keyword evidence="4" id="KW-1185">Reference proteome</keyword>
<accession>A0AAE8QE95</accession>
<organism evidence="3 5">
    <name type="scientific">Rhizobium ruizarguesonis</name>
    <dbReference type="NCBI Taxonomy" id="2081791"/>
    <lineage>
        <taxon>Bacteria</taxon>
        <taxon>Pseudomonadati</taxon>
        <taxon>Pseudomonadota</taxon>
        <taxon>Alphaproteobacteria</taxon>
        <taxon>Hyphomicrobiales</taxon>
        <taxon>Rhizobiaceae</taxon>
        <taxon>Rhizobium/Agrobacterium group</taxon>
        <taxon>Rhizobium</taxon>
    </lineage>
</organism>
<dbReference type="Proteomes" id="UP000291659">
    <property type="component" value="Unassembled WGS sequence"/>
</dbReference>
<protein>
    <submittedName>
        <fullName evidence="3">Uncharacterized protein</fullName>
    </submittedName>
</protein>
<evidence type="ECO:0000313" key="3">
    <source>
        <dbReference type="EMBL" id="TBF19232.1"/>
    </source>
</evidence>
<evidence type="ECO:0000313" key="2">
    <source>
        <dbReference type="EMBL" id="TAX81885.1"/>
    </source>
</evidence>
<dbReference type="EMBL" id="SIKX01000001">
    <property type="protein sequence ID" value="TBF19232.1"/>
    <property type="molecule type" value="Genomic_DNA"/>
</dbReference>
<sequence>MNEEKPGSPGFLLTGLALFSTSFSALCRRSAVPAADARDKPEHDERGVGRLVSSPADRRAFVIVHPHQPLRCWPERCADWRRRRLAP</sequence>
<name>A0AAE8QE95_9HYPH</name>
<evidence type="ECO:0000256" key="1">
    <source>
        <dbReference type="SAM" id="MobiDB-lite"/>
    </source>
</evidence>
<evidence type="ECO:0000313" key="4">
    <source>
        <dbReference type="Proteomes" id="UP000291659"/>
    </source>
</evidence>
<feature type="region of interest" description="Disordered" evidence="1">
    <location>
        <begin position="32"/>
        <end position="51"/>
    </location>
</feature>
<reference evidence="4 5" key="1">
    <citation type="submission" date="2019-02" db="EMBL/GenBank/DDBJ databases">
        <title>The genomic architecture of introgression among sibling species of bacteria.</title>
        <authorList>
            <person name="Cavassim M.I.A."/>
            <person name="Moeskjaer S."/>
            <person name="Moslemi C."/>
            <person name="Fields B."/>
            <person name="Bachmann A."/>
            <person name="Vilhjalmsson B."/>
            <person name="Schierup M.H."/>
            <person name="Young J.P.W."/>
            <person name="Andersen S.U."/>
        </authorList>
    </citation>
    <scope>NUCLEOTIDE SEQUENCE [LARGE SCALE GENOMIC DNA]</scope>
    <source>
        <strain evidence="2 4">SM141A</strain>
        <strain evidence="3 5">SM42</strain>
    </source>
</reference>
<proteinExistence type="predicted"/>
<feature type="compositionally biased region" description="Basic and acidic residues" evidence="1">
    <location>
        <begin position="36"/>
        <end position="48"/>
    </location>
</feature>
<comment type="caution">
    <text evidence="3">The sequence shown here is derived from an EMBL/GenBank/DDBJ whole genome shotgun (WGS) entry which is preliminary data.</text>
</comment>
<dbReference type="Proteomes" id="UP000291892">
    <property type="component" value="Unassembled WGS sequence"/>
</dbReference>
<dbReference type="AlphaFoldDB" id="A0AAE8QE95"/>
<dbReference type="EMBL" id="SIOX01000001">
    <property type="protein sequence ID" value="TAX81885.1"/>
    <property type="molecule type" value="Genomic_DNA"/>
</dbReference>
<evidence type="ECO:0000313" key="5">
    <source>
        <dbReference type="Proteomes" id="UP000291892"/>
    </source>
</evidence>
<gene>
    <name evidence="3" type="ORF">ELG94_13345</name>
    <name evidence="2" type="ORF">ELH98_12915</name>
</gene>